<organism evidence="2 3">
    <name type="scientific">Emticicia soli</name>
    <dbReference type="NCBI Taxonomy" id="2027878"/>
    <lineage>
        <taxon>Bacteria</taxon>
        <taxon>Pseudomonadati</taxon>
        <taxon>Bacteroidota</taxon>
        <taxon>Cytophagia</taxon>
        <taxon>Cytophagales</taxon>
        <taxon>Leadbetterellaceae</taxon>
        <taxon>Emticicia</taxon>
    </lineage>
</organism>
<evidence type="ECO:0000313" key="3">
    <source>
        <dbReference type="Proteomes" id="UP001597510"/>
    </source>
</evidence>
<keyword evidence="3" id="KW-1185">Reference proteome</keyword>
<comment type="caution">
    <text evidence="2">The sequence shown here is derived from an EMBL/GenBank/DDBJ whole genome shotgun (WGS) entry which is preliminary data.</text>
</comment>
<proteinExistence type="predicted"/>
<keyword evidence="1" id="KW-0472">Membrane</keyword>
<dbReference type="EMBL" id="JBHULC010000039">
    <property type="protein sequence ID" value="MFD2524070.1"/>
    <property type="molecule type" value="Genomic_DNA"/>
</dbReference>
<protein>
    <submittedName>
        <fullName evidence="2">Type IX secretion system protein PorQ</fullName>
    </submittedName>
</protein>
<sequence>MVYLVIQGLDTQTETTTYPKYRWALSLGTLFSKPYLLLIFLVFVGLTTTAQNSFSFLTIPNNARLNALGGVNVSLFDKDVNLHTANPALLDTSQQRQLGINYAPYLAQSNFFTLNYAPRFRNASKNAQWGISLQNLNYGTFQGTDALGNPTNEFTANDFSLGVTHARRINNITFGITAKLVGSFLENYNSMALLTDWGGTFKHPEYDLNFGIVAKNIGFIIKRYGNLQPDIPFDLQLGTSFKPAHMPVRFSITAHHLYVFDIAYHDPALHYTFDNQGNKVPEKVSVADKVLRHFVLGAEILIHRNFHLLAGYNHLRNRELTVSSLGGAGGFSFGADIRLKQFGFSFSRSTLTTGKGYFAFSANWNLNRK</sequence>
<dbReference type="NCBIfam" id="NF033711">
    <property type="entry name" value="T9SS_PorQ"/>
    <property type="match status" value="1"/>
</dbReference>
<dbReference type="RefSeq" id="WP_340238573.1">
    <property type="nucleotide sequence ID" value="NZ_JBBEWC010000010.1"/>
</dbReference>
<evidence type="ECO:0000313" key="2">
    <source>
        <dbReference type="EMBL" id="MFD2524070.1"/>
    </source>
</evidence>
<feature type="transmembrane region" description="Helical" evidence="1">
    <location>
        <begin position="35"/>
        <end position="57"/>
    </location>
</feature>
<evidence type="ECO:0000256" key="1">
    <source>
        <dbReference type="SAM" id="Phobius"/>
    </source>
</evidence>
<reference evidence="3" key="1">
    <citation type="journal article" date="2019" name="Int. J. Syst. Evol. Microbiol.">
        <title>The Global Catalogue of Microorganisms (GCM) 10K type strain sequencing project: providing services to taxonomists for standard genome sequencing and annotation.</title>
        <authorList>
            <consortium name="The Broad Institute Genomics Platform"/>
            <consortium name="The Broad Institute Genome Sequencing Center for Infectious Disease"/>
            <person name="Wu L."/>
            <person name="Ma J."/>
        </authorList>
    </citation>
    <scope>NUCLEOTIDE SEQUENCE [LARGE SCALE GENOMIC DNA]</scope>
    <source>
        <strain evidence="3">KCTC 52344</strain>
    </source>
</reference>
<dbReference type="Proteomes" id="UP001597510">
    <property type="component" value="Unassembled WGS sequence"/>
</dbReference>
<gene>
    <name evidence="2" type="primary">porQ</name>
    <name evidence="2" type="ORF">ACFSR2_24425</name>
</gene>
<keyword evidence="1" id="KW-1133">Transmembrane helix</keyword>
<dbReference type="NCBIfam" id="NF033709">
    <property type="entry name" value="PorV_fam"/>
    <property type="match status" value="1"/>
</dbReference>
<name>A0ABW5JFC3_9BACT</name>
<accession>A0ABW5JFC3</accession>
<keyword evidence="1" id="KW-0812">Transmembrane</keyword>